<keyword evidence="4 6" id="KW-1133">Transmembrane helix</keyword>
<evidence type="ECO:0000256" key="4">
    <source>
        <dbReference type="ARBA" id="ARBA00022989"/>
    </source>
</evidence>
<name>H8KPA8_SOLCM</name>
<dbReference type="STRING" id="929556.Solca_0681"/>
<evidence type="ECO:0000313" key="8">
    <source>
        <dbReference type="EMBL" id="AFD05806.1"/>
    </source>
</evidence>
<dbReference type="EMBL" id="CP003349">
    <property type="protein sequence ID" value="AFD05806.1"/>
    <property type="molecule type" value="Genomic_DNA"/>
</dbReference>
<feature type="transmembrane region" description="Helical" evidence="6">
    <location>
        <begin position="36"/>
        <end position="59"/>
    </location>
</feature>
<feature type="domain" description="RDD" evidence="7">
    <location>
        <begin position="29"/>
        <end position="172"/>
    </location>
</feature>
<organism evidence="8 9">
    <name type="scientific">Solitalea canadensis (strain ATCC 29591 / DSM 3403 / JCM 21819 / LMG 8368 / NBRC 15130 / NCIMB 12057 / USAM 9D)</name>
    <name type="common">Flexibacter canadensis</name>
    <dbReference type="NCBI Taxonomy" id="929556"/>
    <lineage>
        <taxon>Bacteria</taxon>
        <taxon>Pseudomonadati</taxon>
        <taxon>Bacteroidota</taxon>
        <taxon>Sphingobacteriia</taxon>
        <taxon>Sphingobacteriales</taxon>
        <taxon>Sphingobacteriaceae</taxon>
        <taxon>Solitalea</taxon>
    </lineage>
</organism>
<sequence>MTKNNYIMENPPAVNYPSFADEVKAQNEYADFGSRIVAYLIDGLLISFIFGFILIALIFVGAVSTTSLFSNDLEDNPVAIFAILGAVFTFISLALVGTWLYNAILNSSEKQGTLGKQAMNIKVTDLQGNKISFSRATGRYFSTLITGMIPFFIGYLLALFTDKKQTLHDMIASTIVLKK</sequence>
<reference evidence="8" key="1">
    <citation type="submission" date="2012-02" db="EMBL/GenBank/DDBJ databases">
        <title>The complete genome of Solitalea canadensis DSM 3403.</title>
        <authorList>
            <consortium name="US DOE Joint Genome Institute (JGI-PGF)"/>
            <person name="Lucas S."/>
            <person name="Copeland A."/>
            <person name="Lapidus A."/>
            <person name="Glavina del Rio T."/>
            <person name="Dalin E."/>
            <person name="Tice H."/>
            <person name="Bruce D."/>
            <person name="Goodwin L."/>
            <person name="Pitluck S."/>
            <person name="Peters L."/>
            <person name="Ovchinnikova G."/>
            <person name="Lu M."/>
            <person name="Kyrpides N."/>
            <person name="Mavromatis K."/>
            <person name="Ivanova N."/>
            <person name="Brettin T."/>
            <person name="Detter J.C."/>
            <person name="Han C."/>
            <person name="Larimer F."/>
            <person name="Land M."/>
            <person name="Hauser L."/>
            <person name="Markowitz V."/>
            <person name="Cheng J.-F."/>
            <person name="Hugenholtz P."/>
            <person name="Woyke T."/>
            <person name="Wu D."/>
            <person name="Spring S."/>
            <person name="Schroeder M."/>
            <person name="Kopitz M."/>
            <person name="Brambilla E."/>
            <person name="Klenk H.-P."/>
            <person name="Eisen J.A."/>
        </authorList>
    </citation>
    <scope>NUCLEOTIDE SEQUENCE</scope>
    <source>
        <strain evidence="8">DSM 3403</strain>
    </source>
</reference>
<dbReference type="InterPro" id="IPR010432">
    <property type="entry name" value="RDD"/>
</dbReference>
<keyword evidence="5 6" id="KW-0472">Membrane</keyword>
<accession>H8KPA8</accession>
<dbReference type="Proteomes" id="UP000007590">
    <property type="component" value="Chromosome"/>
</dbReference>
<dbReference type="KEGG" id="scn:Solca_0681"/>
<evidence type="ECO:0000313" key="9">
    <source>
        <dbReference type="Proteomes" id="UP000007590"/>
    </source>
</evidence>
<dbReference type="Pfam" id="PF06271">
    <property type="entry name" value="RDD"/>
    <property type="match status" value="1"/>
</dbReference>
<evidence type="ECO:0000256" key="5">
    <source>
        <dbReference type="ARBA" id="ARBA00023136"/>
    </source>
</evidence>
<comment type="subcellular location">
    <subcellularLocation>
        <location evidence="1">Cell membrane</location>
        <topology evidence="1">Multi-pass membrane protein</topology>
    </subcellularLocation>
</comment>
<evidence type="ECO:0000256" key="3">
    <source>
        <dbReference type="ARBA" id="ARBA00022692"/>
    </source>
</evidence>
<dbReference type="eggNOG" id="COG1714">
    <property type="taxonomic scope" value="Bacteria"/>
</dbReference>
<feature type="transmembrane region" description="Helical" evidence="6">
    <location>
        <begin position="140"/>
        <end position="160"/>
    </location>
</feature>
<dbReference type="RefSeq" id="WP_014679034.1">
    <property type="nucleotide sequence ID" value="NC_017770.1"/>
</dbReference>
<dbReference type="HOGENOM" id="CLU_053152_3_1_10"/>
<evidence type="ECO:0000259" key="7">
    <source>
        <dbReference type="Pfam" id="PF06271"/>
    </source>
</evidence>
<feature type="transmembrane region" description="Helical" evidence="6">
    <location>
        <begin position="79"/>
        <end position="101"/>
    </location>
</feature>
<keyword evidence="2" id="KW-1003">Cell membrane</keyword>
<dbReference type="GO" id="GO:0005886">
    <property type="term" value="C:plasma membrane"/>
    <property type="evidence" value="ECO:0007669"/>
    <property type="project" value="UniProtKB-SubCell"/>
</dbReference>
<dbReference type="InterPro" id="IPR051791">
    <property type="entry name" value="Pra-immunoreactive"/>
</dbReference>
<evidence type="ECO:0000256" key="2">
    <source>
        <dbReference type="ARBA" id="ARBA00022475"/>
    </source>
</evidence>
<evidence type="ECO:0000256" key="6">
    <source>
        <dbReference type="SAM" id="Phobius"/>
    </source>
</evidence>
<evidence type="ECO:0000256" key="1">
    <source>
        <dbReference type="ARBA" id="ARBA00004651"/>
    </source>
</evidence>
<gene>
    <name evidence="8" type="ordered locus">Solca_0681</name>
</gene>
<keyword evidence="9" id="KW-1185">Reference proteome</keyword>
<dbReference type="PANTHER" id="PTHR36115">
    <property type="entry name" value="PROLINE-RICH ANTIGEN HOMOLOG-RELATED"/>
    <property type="match status" value="1"/>
</dbReference>
<dbReference type="AlphaFoldDB" id="H8KPA8"/>
<protein>
    <submittedName>
        <fullName evidence="8">Putative membrane protein/domain protein</fullName>
    </submittedName>
</protein>
<keyword evidence="3 6" id="KW-0812">Transmembrane</keyword>
<proteinExistence type="predicted"/>
<dbReference type="PANTHER" id="PTHR36115:SF4">
    <property type="entry name" value="MEMBRANE PROTEIN"/>
    <property type="match status" value="1"/>
</dbReference>